<evidence type="ECO:0000259" key="6">
    <source>
        <dbReference type="PROSITE" id="PS50103"/>
    </source>
</evidence>
<feature type="zinc finger region" description="C3H1-type" evidence="4">
    <location>
        <begin position="351"/>
        <end position="377"/>
    </location>
</feature>
<protein>
    <recommendedName>
        <fullName evidence="6">C3H1-type domain-containing protein</fullName>
    </recommendedName>
</protein>
<feature type="compositionally biased region" description="Acidic residues" evidence="5">
    <location>
        <begin position="453"/>
        <end position="486"/>
    </location>
</feature>
<feature type="region of interest" description="Disordered" evidence="5">
    <location>
        <begin position="24"/>
        <end position="57"/>
    </location>
</feature>
<feature type="compositionally biased region" description="Basic and acidic residues" evidence="5">
    <location>
        <begin position="282"/>
        <end position="292"/>
    </location>
</feature>
<dbReference type="GO" id="GO:0008270">
    <property type="term" value="F:zinc ion binding"/>
    <property type="evidence" value="ECO:0007669"/>
    <property type="project" value="UniProtKB-KW"/>
</dbReference>
<dbReference type="AlphaFoldDB" id="A0AAN6MLQ8"/>
<dbReference type="SMART" id="SM00356">
    <property type="entry name" value="ZnF_C3H1"/>
    <property type="match status" value="4"/>
</dbReference>
<dbReference type="PROSITE" id="PS50103">
    <property type="entry name" value="ZF_C3H1"/>
    <property type="match status" value="3"/>
</dbReference>
<feature type="zinc finger region" description="C3H1-type" evidence="4">
    <location>
        <begin position="322"/>
        <end position="350"/>
    </location>
</feature>
<comment type="caution">
    <text evidence="7">The sequence shown here is derived from an EMBL/GenBank/DDBJ whole genome shotgun (WGS) entry which is preliminary data.</text>
</comment>
<evidence type="ECO:0000256" key="4">
    <source>
        <dbReference type="PROSITE-ProRule" id="PRU00723"/>
    </source>
</evidence>
<name>A0AAN6MLQ8_9PEZI</name>
<gene>
    <name evidence="7" type="ORF">C8A05DRAFT_14777</name>
</gene>
<keyword evidence="3 4" id="KW-0862">Zinc</keyword>
<dbReference type="Gene3D" id="6.10.250.3220">
    <property type="match status" value="2"/>
</dbReference>
<evidence type="ECO:0000256" key="5">
    <source>
        <dbReference type="SAM" id="MobiDB-lite"/>
    </source>
</evidence>
<dbReference type="FunFam" id="4.10.1000.10:FF:000035">
    <property type="entry name" value="CCCH zinc finger protein, variant"/>
    <property type="match status" value="1"/>
</dbReference>
<evidence type="ECO:0000313" key="8">
    <source>
        <dbReference type="Proteomes" id="UP001303889"/>
    </source>
</evidence>
<evidence type="ECO:0000313" key="7">
    <source>
        <dbReference type="EMBL" id="KAK3903241.1"/>
    </source>
</evidence>
<accession>A0AAN6MLQ8</accession>
<keyword evidence="1 4" id="KW-0479">Metal-binding</keyword>
<feature type="region of interest" description="Disordered" evidence="5">
    <location>
        <begin position="76"/>
        <end position="99"/>
    </location>
</feature>
<feature type="compositionally biased region" description="Polar residues" evidence="5">
    <location>
        <begin position="301"/>
        <end position="310"/>
    </location>
</feature>
<organism evidence="7 8">
    <name type="scientific">Staphylotrichum tortipilum</name>
    <dbReference type="NCBI Taxonomy" id="2831512"/>
    <lineage>
        <taxon>Eukaryota</taxon>
        <taxon>Fungi</taxon>
        <taxon>Dikarya</taxon>
        <taxon>Ascomycota</taxon>
        <taxon>Pezizomycotina</taxon>
        <taxon>Sordariomycetes</taxon>
        <taxon>Sordariomycetidae</taxon>
        <taxon>Sordariales</taxon>
        <taxon>Chaetomiaceae</taxon>
        <taxon>Staphylotrichum</taxon>
    </lineage>
</organism>
<dbReference type="SUPFAM" id="SSF90229">
    <property type="entry name" value="CCCH zinc finger"/>
    <property type="match status" value="2"/>
</dbReference>
<evidence type="ECO:0000256" key="2">
    <source>
        <dbReference type="ARBA" id="ARBA00022771"/>
    </source>
</evidence>
<feature type="domain" description="C3H1-type" evidence="6">
    <location>
        <begin position="351"/>
        <end position="377"/>
    </location>
</feature>
<dbReference type="PANTHER" id="PTHR46156:SF1">
    <property type="entry name" value="ZINC FINGER CCCH DOMAIN-CONTAINING PROTEIN 3"/>
    <property type="match status" value="1"/>
</dbReference>
<dbReference type="GO" id="GO:0005634">
    <property type="term" value="C:nucleus"/>
    <property type="evidence" value="ECO:0007669"/>
    <property type="project" value="TreeGrafter"/>
</dbReference>
<sequence length="501" mass="54985">MASAEDREMMERISRLAGQINRHRSQQAGIAPAPSVRPHHHHHAGHPNHAWRRGGFPYRGGHPGARMPVYRNRTLILNGGPQQGQPTDADSGATSDASASSWVTKNDRHLQLINSSVYQKDAQARTVALEQTRRQKMALRNKQERAKLISHLNRMVNSGGFGPANQQTPATDKYEIAVQGVRFVVAKNGSKLVKAPGDGNAAKATPKMAVIGGVKFYRSKNGNLYRHGIVKAQRYVSWDRRTGRLTPAILDNRQSGGVRKLNVPCKQFSMTGNSNKISSTDRPSRSLSDRASGKSRRKFADQTTTTTGSCNQGPRCRYAHDPHRVAICKDFLQQGECAHGDNCDLSHDATPERTPTCLHFARDSCTKPDCRYAHVKVSPAALVCRDFGFYGFCAQGARCADRHVFECPDFSNTGVCKIKGCKLPHRERASVLRRGGGGRDLLSGGSGGKDDHEMEDVSSDDDDDGESIDDDDVDSDEVDEFIGQDEDGALEIAAQKDFIEL</sequence>
<reference evidence="7" key="1">
    <citation type="journal article" date="2023" name="Mol. Phylogenet. Evol.">
        <title>Genome-scale phylogeny and comparative genomics of the fungal order Sordariales.</title>
        <authorList>
            <person name="Hensen N."/>
            <person name="Bonometti L."/>
            <person name="Westerberg I."/>
            <person name="Brannstrom I.O."/>
            <person name="Guillou S."/>
            <person name="Cros-Aarteil S."/>
            <person name="Calhoun S."/>
            <person name="Haridas S."/>
            <person name="Kuo A."/>
            <person name="Mondo S."/>
            <person name="Pangilinan J."/>
            <person name="Riley R."/>
            <person name="LaButti K."/>
            <person name="Andreopoulos B."/>
            <person name="Lipzen A."/>
            <person name="Chen C."/>
            <person name="Yan M."/>
            <person name="Daum C."/>
            <person name="Ng V."/>
            <person name="Clum A."/>
            <person name="Steindorff A."/>
            <person name="Ohm R.A."/>
            <person name="Martin F."/>
            <person name="Silar P."/>
            <person name="Natvig D.O."/>
            <person name="Lalanne C."/>
            <person name="Gautier V."/>
            <person name="Ament-Velasquez S.L."/>
            <person name="Kruys A."/>
            <person name="Hutchinson M.I."/>
            <person name="Powell A.J."/>
            <person name="Barry K."/>
            <person name="Miller A.N."/>
            <person name="Grigoriev I.V."/>
            <person name="Debuchy R."/>
            <person name="Gladieux P."/>
            <person name="Hiltunen Thoren M."/>
            <person name="Johannesson H."/>
        </authorList>
    </citation>
    <scope>NUCLEOTIDE SEQUENCE</scope>
    <source>
        <strain evidence="7">CBS 103.79</strain>
    </source>
</reference>
<dbReference type="EMBL" id="MU855460">
    <property type="protein sequence ID" value="KAK3903241.1"/>
    <property type="molecule type" value="Genomic_DNA"/>
</dbReference>
<feature type="zinc finger region" description="C3H1-type" evidence="4">
    <location>
        <begin position="378"/>
        <end position="406"/>
    </location>
</feature>
<evidence type="ECO:0000256" key="3">
    <source>
        <dbReference type="ARBA" id="ARBA00022833"/>
    </source>
</evidence>
<feature type="region of interest" description="Disordered" evidence="5">
    <location>
        <begin position="269"/>
        <end position="310"/>
    </location>
</feature>
<evidence type="ECO:0000256" key="1">
    <source>
        <dbReference type="ARBA" id="ARBA00022723"/>
    </source>
</evidence>
<feature type="domain" description="C3H1-type" evidence="6">
    <location>
        <begin position="322"/>
        <end position="350"/>
    </location>
</feature>
<feature type="compositionally biased region" description="Polar residues" evidence="5">
    <location>
        <begin position="269"/>
        <end position="281"/>
    </location>
</feature>
<reference evidence="7" key="2">
    <citation type="submission" date="2023-05" db="EMBL/GenBank/DDBJ databases">
        <authorList>
            <consortium name="Lawrence Berkeley National Laboratory"/>
            <person name="Steindorff A."/>
            <person name="Hensen N."/>
            <person name="Bonometti L."/>
            <person name="Westerberg I."/>
            <person name="Brannstrom I.O."/>
            <person name="Guillou S."/>
            <person name="Cros-Aarteil S."/>
            <person name="Calhoun S."/>
            <person name="Haridas S."/>
            <person name="Kuo A."/>
            <person name="Mondo S."/>
            <person name="Pangilinan J."/>
            <person name="Riley R."/>
            <person name="Labutti K."/>
            <person name="Andreopoulos B."/>
            <person name="Lipzen A."/>
            <person name="Chen C."/>
            <person name="Yanf M."/>
            <person name="Daum C."/>
            <person name="Ng V."/>
            <person name="Clum A."/>
            <person name="Ohm R."/>
            <person name="Martin F."/>
            <person name="Silar P."/>
            <person name="Natvig D."/>
            <person name="Lalanne C."/>
            <person name="Gautier V."/>
            <person name="Ament-Velasquez S.L."/>
            <person name="Kruys A."/>
            <person name="Hutchinson M.I."/>
            <person name="Powell A.J."/>
            <person name="Barry K."/>
            <person name="Miller A.N."/>
            <person name="Grigoriev I.V."/>
            <person name="Debuchy R."/>
            <person name="Gladieux P."/>
            <person name="Thoren M.H."/>
            <person name="Johannesson H."/>
        </authorList>
    </citation>
    <scope>NUCLEOTIDE SEQUENCE</scope>
    <source>
        <strain evidence="7">CBS 103.79</strain>
    </source>
</reference>
<proteinExistence type="predicted"/>
<dbReference type="InterPro" id="IPR000571">
    <property type="entry name" value="Znf_CCCH"/>
</dbReference>
<keyword evidence="2 4" id="KW-0863">Zinc-finger</keyword>
<keyword evidence="8" id="KW-1185">Reference proteome</keyword>
<dbReference type="InterPro" id="IPR036855">
    <property type="entry name" value="Znf_CCCH_sf"/>
</dbReference>
<feature type="compositionally biased region" description="Low complexity" evidence="5">
    <location>
        <begin position="87"/>
        <end position="99"/>
    </location>
</feature>
<feature type="compositionally biased region" description="Basic residues" evidence="5">
    <location>
        <begin position="37"/>
        <end position="52"/>
    </location>
</feature>
<feature type="domain" description="C3H1-type" evidence="6">
    <location>
        <begin position="378"/>
        <end position="406"/>
    </location>
</feature>
<feature type="region of interest" description="Disordered" evidence="5">
    <location>
        <begin position="434"/>
        <end position="486"/>
    </location>
</feature>
<feature type="compositionally biased region" description="Gly residues" evidence="5">
    <location>
        <begin position="434"/>
        <end position="447"/>
    </location>
</feature>
<dbReference type="PANTHER" id="PTHR46156">
    <property type="entry name" value="CCCH ZINGC FINGER"/>
    <property type="match status" value="1"/>
</dbReference>
<dbReference type="Proteomes" id="UP001303889">
    <property type="component" value="Unassembled WGS sequence"/>
</dbReference>